<protein>
    <recommendedName>
        <fullName evidence="4">ABC transporter family protein</fullName>
    </recommendedName>
</protein>
<keyword evidence="3" id="KW-1185">Reference proteome</keyword>
<accession>A0A4Q8AF27</accession>
<proteinExistence type="predicted"/>
<gene>
    <name evidence="2" type="ORF">EV380_2505</name>
</gene>
<feature type="compositionally biased region" description="Low complexity" evidence="1">
    <location>
        <begin position="208"/>
        <end position="232"/>
    </location>
</feature>
<name>A0A4Q8AF27_9MICC</name>
<feature type="region of interest" description="Disordered" evidence="1">
    <location>
        <begin position="202"/>
        <end position="240"/>
    </location>
</feature>
<evidence type="ECO:0000313" key="3">
    <source>
        <dbReference type="Proteomes" id="UP000292685"/>
    </source>
</evidence>
<dbReference type="Proteomes" id="UP000292685">
    <property type="component" value="Unassembled WGS sequence"/>
</dbReference>
<reference evidence="2 3" key="1">
    <citation type="submission" date="2019-02" db="EMBL/GenBank/DDBJ databases">
        <title>Sequencing the genomes of 1000 actinobacteria strains.</title>
        <authorList>
            <person name="Klenk H.-P."/>
        </authorList>
    </citation>
    <scope>NUCLEOTIDE SEQUENCE [LARGE SCALE GENOMIC DNA]</scope>
    <source>
        <strain evidence="2 3">DSM 17364</strain>
    </source>
</reference>
<evidence type="ECO:0000313" key="2">
    <source>
        <dbReference type="EMBL" id="RZU62900.1"/>
    </source>
</evidence>
<organism evidence="2 3">
    <name type="scientific">Zhihengliuella halotolerans</name>
    <dbReference type="NCBI Taxonomy" id="370736"/>
    <lineage>
        <taxon>Bacteria</taxon>
        <taxon>Bacillati</taxon>
        <taxon>Actinomycetota</taxon>
        <taxon>Actinomycetes</taxon>
        <taxon>Micrococcales</taxon>
        <taxon>Micrococcaceae</taxon>
        <taxon>Zhihengliuella</taxon>
    </lineage>
</organism>
<evidence type="ECO:0008006" key="4">
    <source>
        <dbReference type="Google" id="ProtNLM"/>
    </source>
</evidence>
<dbReference type="AlphaFoldDB" id="A0A4Q8AF27"/>
<dbReference type="OrthoDB" id="3775353at2"/>
<evidence type="ECO:0000256" key="1">
    <source>
        <dbReference type="SAM" id="MobiDB-lite"/>
    </source>
</evidence>
<sequence>MLLADSLSIDGHHAPLLRPTSLVAPASELTIVSAPTQESRTALSLGLSARMKPDGGSVAWEADADISAVRHVSALVDSPEINEPEQHLRVKDLVAEDLALLPGPFWGTVSPARWLASHRLDHLANEWVDAIDAEDRLHLLASLSLQDSNVKLLVFDSPDRHDLADSDWVRILQSVAAGRRQPAVVAVVQRIPEEWDGRTAVAEQDNLPHPALETAAAAENASEPDADTTALDTTDRETDA</sequence>
<comment type="caution">
    <text evidence="2">The sequence shown here is derived from an EMBL/GenBank/DDBJ whole genome shotgun (WGS) entry which is preliminary data.</text>
</comment>
<dbReference type="EMBL" id="SHLA01000001">
    <property type="protein sequence ID" value="RZU62900.1"/>
    <property type="molecule type" value="Genomic_DNA"/>
</dbReference>
<dbReference type="RefSeq" id="WP_130451412.1">
    <property type="nucleotide sequence ID" value="NZ_SHLA01000001.1"/>
</dbReference>